<organism evidence="1 2">
    <name type="scientific">Paracoccidioides brasiliensis</name>
    <dbReference type="NCBI Taxonomy" id="121759"/>
    <lineage>
        <taxon>Eukaryota</taxon>
        <taxon>Fungi</taxon>
        <taxon>Dikarya</taxon>
        <taxon>Ascomycota</taxon>
        <taxon>Pezizomycotina</taxon>
        <taxon>Eurotiomycetes</taxon>
        <taxon>Eurotiomycetidae</taxon>
        <taxon>Onygenales</taxon>
        <taxon>Ajellomycetaceae</taxon>
        <taxon>Paracoccidioides</taxon>
    </lineage>
</organism>
<comment type="caution">
    <text evidence="1">The sequence shown here is derived from an EMBL/GenBank/DDBJ whole genome shotgun (WGS) entry which is preliminary data.</text>
</comment>
<name>A0A1D2J395_PARBR</name>
<protein>
    <submittedName>
        <fullName evidence="1">Uncharacterized protein</fullName>
    </submittedName>
</protein>
<dbReference type="EMBL" id="LZYO01000770">
    <property type="protein sequence ID" value="ODH12761.1"/>
    <property type="molecule type" value="Genomic_DNA"/>
</dbReference>
<sequence length="88" mass="10267">MTLHAKIGEAMDARTIAIVPIVSQEEDDVSGKEGAEADEDFKDVEEVDVKMKLRARRYPMNWKWLLIKEIYRDHIFSQDLRVVTYRVG</sequence>
<proteinExistence type="predicted"/>
<evidence type="ECO:0000313" key="1">
    <source>
        <dbReference type="EMBL" id="ODH12761.1"/>
    </source>
</evidence>
<dbReference type="Proteomes" id="UP000242814">
    <property type="component" value="Unassembled WGS sequence"/>
</dbReference>
<evidence type="ECO:0000313" key="2">
    <source>
        <dbReference type="Proteomes" id="UP000242814"/>
    </source>
</evidence>
<gene>
    <name evidence="1" type="ORF">ACO22_07940</name>
</gene>
<feature type="non-terminal residue" evidence="1">
    <location>
        <position position="88"/>
    </location>
</feature>
<dbReference type="AlphaFoldDB" id="A0A1D2J395"/>
<reference evidence="1 2" key="1">
    <citation type="submission" date="2016-06" db="EMBL/GenBank/DDBJ databases">
        <authorList>
            <person name="Kjaerup R.B."/>
            <person name="Dalgaard T.S."/>
            <person name="Juul-Madsen H.R."/>
        </authorList>
    </citation>
    <scope>NUCLEOTIDE SEQUENCE [LARGE SCALE GENOMIC DNA]</scope>
    <source>
        <strain evidence="1 2">Pb300</strain>
    </source>
</reference>
<accession>A0A1D2J395</accession>